<evidence type="ECO:0000256" key="16">
    <source>
        <dbReference type="ARBA" id="ARBA00081384"/>
    </source>
</evidence>
<evidence type="ECO:0000256" key="7">
    <source>
        <dbReference type="ARBA" id="ARBA00022837"/>
    </source>
</evidence>
<dbReference type="GO" id="GO:0006955">
    <property type="term" value="P:immune response"/>
    <property type="evidence" value="ECO:0007669"/>
    <property type="project" value="UniProtKB-ARBA"/>
</dbReference>
<reference evidence="21" key="1">
    <citation type="submission" date="2023-09" db="UniProtKB">
        <authorList>
            <consortium name="Ensembl"/>
        </authorList>
    </citation>
    <scope>IDENTIFICATION</scope>
</reference>
<feature type="signal peptide" evidence="19">
    <location>
        <begin position="1"/>
        <end position="19"/>
    </location>
</feature>
<dbReference type="Pfam" id="PF26004">
    <property type="entry name" value="COLEC12"/>
    <property type="match status" value="1"/>
</dbReference>
<keyword evidence="12" id="KW-0472">Membrane</keyword>
<dbReference type="Gene3D" id="3.10.100.10">
    <property type="entry name" value="Mannose-Binding Protein A, subunit A"/>
    <property type="match status" value="1"/>
</dbReference>
<proteinExistence type="predicted"/>
<organism evidence="21">
    <name type="scientific">Balaenoptera musculus</name>
    <name type="common">Blue whale</name>
    <dbReference type="NCBI Taxonomy" id="9771"/>
    <lineage>
        <taxon>Eukaryota</taxon>
        <taxon>Metazoa</taxon>
        <taxon>Chordata</taxon>
        <taxon>Craniata</taxon>
        <taxon>Vertebrata</taxon>
        <taxon>Euteleostomi</taxon>
        <taxon>Mammalia</taxon>
        <taxon>Eutheria</taxon>
        <taxon>Laurasiatheria</taxon>
        <taxon>Artiodactyla</taxon>
        <taxon>Whippomorpha</taxon>
        <taxon>Cetacea</taxon>
        <taxon>Mysticeti</taxon>
        <taxon>Balaenopteridae</taxon>
        <taxon>Balaenoptera</taxon>
    </lineage>
</organism>
<keyword evidence="10 17" id="KW-0175">Coiled coil</keyword>
<feature type="compositionally biased region" description="Pro residues" evidence="18">
    <location>
        <begin position="464"/>
        <end position="480"/>
    </location>
</feature>
<evidence type="ECO:0000256" key="11">
    <source>
        <dbReference type="ARBA" id="ARBA00023119"/>
    </source>
</evidence>
<evidence type="ECO:0000256" key="6">
    <source>
        <dbReference type="ARBA" id="ARBA00022737"/>
    </source>
</evidence>
<dbReference type="GO" id="GO:0038187">
    <property type="term" value="F:pattern recognition receptor activity"/>
    <property type="evidence" value="ECO:0007669"/>
    <property type="project" value="Ensembl"/>
</dbReference>
<keyword evidence="6" id="KW-0677">Repeat</keyword>
<dbReference type="PANTHER" id="PTHR22803">
    <property type="entry name" value="MANNOSE, PHOSPHOLIPASE, LECTIN RECEPTOR RELATED"/>
    <property type="match status" value="1"/>
</dbReference>
<comment type="subunit">
    <text evidence="15">The extracellular domain forms a stable trimer. The extracellular domain interacts with fibrillar amyloid-beta peptide.</text>
</comment>
<dbReference type="InterPro" id="IPR033989">
    <property type="entry name" value="CD209-like_CTLD"/>
</dbReference>
<evidence type="ECO:0000256" key="18">
    <source>
        <dbReference type="SAM" id="MobiDB-lite"/>
    </source>
</evidence>
<dbReference type="CDD" id="cd03590">
    <property type="entry name" value="CLECT_DC-SIGN_like"/>
    <property type="match status" value="1"/>
</dbReference>
<name>A0A8C0D8A9_BALMU</name>
<keyword evidence="5" id="KW-0430">Lectin</keyword>
<dbReference type="OMA" id="EANKFCK"/>
<dbReference type="InterPro" id="IPR018378">
    <property type="entry name" value="C-type_lectin_CS"/>
</dbReference>
<dbReference type="GO" id="GO:0006910">
    <property type="term" value="P:phagocytosis, recognition"/>
    <property type="evidence" value="ECO:0007669"/>
    <property type="project" value="Ensembl"/>
</dbReference>
<evidence type="ECO:0000313" key="21">
    <source>
        <dbReference type="Ensembl" id="ENSBMSP00010017596.1"/>
    </source>
</evidence>
<dbReference type="FunFam" id="3.10.100.10:FF:000017">
    <property type="entry name" value="collectin-12 isoform X1"/>
    <property type="match status" value="1"/>
</dbReference>
<evidence type="ECO:0000256" key="10">
    <source>
        <dbReference type="ARBA" id="ARBA00023054"/>
    </source>
</evidence>
<dbReference type="AlphaFoldDB" id="A0A8C0D8A9"/>
<dbReference type="InterPro" id="IPR016187">
    <property type="entry name" value="CTDL_fold"/>
</dbReference>
<dbReference type="SMART" id="SM00034">
    <property type="entry name" value="CLECT"/>
    <property type="match status" value="1"/>
</dbReference>
<dbReference type="GO" id="GO:0005044">
    <property type="term" value="F:scavenger receptor activity"/>
    <property type="evidence" value="ECO:0007669"/>
    <property type="project" value="Ensembl"/>
</dbReference>
<dbReference type="InterPro" id="IPR001304">
    <property type="entry name" value="C-type_lectin-like"/>
</dbReference>
<evidence type="ECO:0000256" key="12">
    <source>
        <dbReference type="ARBA" id="ARBA00023136"/>
    </source>
</evidence>
<dbReference type="InterPro" id="IPR058762">
    <property type="entry name" value="COLEC12_dom"/>
</dbReference>
<dbReference type="PROSITE" id="PS00615">
    <property type="entry name" value="C_TYPE_LECTIN_1"/>
    <property type="match status" value="1"/>
</dbReference>
<keyword evidence="11" id="KW-0176">Collagen</keyword>
<dbReference type="Ensembl" id="ENSBMST00010019431.1">
    <property type="protein sequence ID" value="ENSBMSP00010017596.1"/>
    <property type="gene ID" value="ENSBMSG00010012758.1"/>
</dbReference>
<dbReference type="GO" id="GO:0005581">
    <property type="term" value="C:collagen trimer"/>
    <property type="evidence" value="ECO:0007669"/>
    <property type="project" value="UniProtKB-KW"/>
</dbReference>
<evidence type="ECO:0000256" key="1">
    <source>
        <dbReference type="ARBA" id="ARBA00004606"/>
    </source>
</evidence>
<keyword evidence="19" id="KW-0732">Signal</keyword>
<evidence type="ECO:0000256" key="8">
    <source>
        <dbReference type="ARBA" id="ARBA00022968"/>
    </source>
</evidence>
<dbReference type="GeneTree" id="ENSGT00950000183074"/>
<evidence type="ECO:0000256" key="17">
    <source>
        <dbReference type="SAM" id="Coils"/>
    </source>
</evidence>
<keyword evidence="4" id="KW-0479">Metal-binding</keyword>
<gene>
    <name evidence="21" type="primary">COLEC12</name>
</gene>
<dbReference type="InterPro" id="IPR008160">
    <property type="entry name" value="Collagen"/>
</dbReference>
<keyword evidence="9" id="KW-1133">Transmembrane helix</keyword>
<dbReference type="GO" id="GO:0030169">
    <property type="term" value="F:low-density lipoprotein particle binding"/>
    <property type="evidence" value="ECO:0007669"/>
    <property type="project" value="Ensembl"/>
</dbReference>
<feature type="compositionally biased region" description="Low complexity" evidence="18">
    <location>
        <begin position="453"/>
        <end position="462"/>
    </location>
</feature>
<feature type="compositionally biased region" description="Basic and acidic residues" evidence="18">
    <location>
        <begin position="399"/>
        <end position="421"/>
    </location>
</feature>
<accession>A0A8C0D8A9</accession>
<feature type="coiled-coil region" evidence="17">
    <location>
        <begin position="184"/>
        <end position="211"/>
    </location>
</feature>
<evidence type="ECO:0000259" key="20">
    <source>
        <dbReference type="PROSITE" id="PS50041"/>
    </source>
</evidence>
<feature type="compositionally biased region" description="Low complexity" evidence="18">
    <location>
        <begin position="482"/>
        <end position="504"/>
    </location>
</feature>
<feature type="domain" description="C-type lectin" evidence="20">
    <location>
        <begin position="562"/>
        <end position="679"/>
    </location>
</feature>
<evidence type="ECO:0000256" key="13">
    <source>
        <dbReference type="ARBA" id="ARBA00023157"/>
    </source>
</evidence>
<dbReference type="InterPro" id="IPR050111">
    <property type="entry name" value="C-type_lectin/snaclec_domain"/>
</dbReference>
<dbReference type="GO" id="GO:0042742">
    <property type="term" value="P:defense response to bacterium"/>
    <property type="evidence" value="ECO:0007669"/>
    <property type="project" value="Ensembl"/>
</dbReference>
<dbReference type="GO" id="GO:0016020">
    <property type="term" value="C:membrane"/>
    <property type="evidence" value="ECO:0007669"/>
    <property type="project" value="UniProtKB-SubCell"/>
</dbReference>
<evidence type="ECO:0000256" key="9">
    <source>
        <dbReference type="ARBA" id="ARBA00022989"/>
    </source>
</evidence>
<evidence type="ECO:0000256" key="19">
    <source>
        <dbReference type="SAM" id="SignalP"/>
    </source>
</evidence>
<keyword evidence="14" id="KW-0675">Receptor</keyword>
<evidence type="ECO:0000256" key="4">
    <source>
        <dbReference type="ARBA" id="ARBA00022723"/>
    </source>
</evidence>
<sequence length="711" mass="78530">KFSIILLYILCALLTITVAILGYKVVEKMDSVTGGMETSRQTYDDKLTAVESDLKKLGDQTGKKALSTNSELSTFRSDILDLRQQLRDITEKTSKNKDTLEKLQVSGDALVDQQSQLKETLENNSFLITTVNKTLQAYNGYVTNLQQDTSVLQGNLQSQMYSHNVVIMNLNNLNLTQVQQRNLITNLQRSLDDTSQAIQRIKNDFQNLQQVFFQARKDTDWLKEKVQSLQTLAANTLPWPNQLSSFAGQMDNITTASQANEQNLKDLQDVHRDAENRTAVKFSQLEERFQLFETDIVNIISNISYTAHYLRTLTSNLNEVRTTCTDTLTKHTDDLTSLNNTLANIRLDSVSLRMQQDLMRSRLDTEVANLSVIMEEMKLVDSKHGQLIKNFTILQGVRKVTEDSRDPRGPLATRDRRERRGSLALPARPVSGARSGQSAPPGERGGKGSKGLQGPKGSRGSPGKPGPQGPSGDPGPPGPPGKDGLPGPQGPPGFQGLQGTVGEPGVPGPRGLPGLPGVPGMPGPKGPPGPPGPSGAAVPLALQSEPTTAPEANGCPPHWKNFTEKCYYFSVEKEIFEDAKLSCEDRSSHLVFINTREEQQWIKKQMVGRENYWIGLTDSEQENEWKWLDGTSLEYKNWKAGQPDNWGHGHGPGEDCAGLIYAGQWNDFQCEDINNFICEKDRETGQALSLCPPSAVLHSTRITPRVAFTHV</sequence>
<evidence type="ECO:0000256" key="3">
    <source>
        <dbReference type="ARBA" id="ARBA00022692"/>
    </source>
</evidence>
<feature type="compositionally biased region" description="Pro residues" evidence="18">
    <location>
        <begin position="519"/>
        <end position="533"/>
    </location>
</feature>
<dbReference type="Pfam" id="PF00059">
    <property type="entry name" value="Lectin_C"/>
    <property type="match status" value="1"/>
</dbReference>
<keyword evidence="13" id="KW-1015">Disulfide bond</keyword>
<dbReference type="GO" id="GO:0044857">
    <property type="term" value="P:plasma membrane raft organization"/>
    <property type="evidence" value="ECO:0007669"/>
    <property type="project" value="Ensembl"/>
</dbReference>
<comment type="subcellular location">
    <subcellularLocation>
        <location evidence="1">Membrane</location>
        <topology evidence="1">Single-pass type II membrane protein</topology>
    </subcellularLocation>
</comment>
<evidence type="ECO:0000256" key="2">
    <source>
        <dbReference type="ARBA" id="ARBA00017460"/>
    </source>
</evidence>
<dbReference type="GO" id="GO:0046872">
    <property type="term" value="F:metal ion binding"/>
    <property type="evidence" value="ECO:0007669"/>
    <property type="project" value="UniProtKB-KW"/>
</dbReference>
<dbReference type="SUPFAM" id="SSF56436">
    <property type="entry name" value="C-type lectin-like"/>
    <property type="match status" value="1"/>
</dbReference>
<keyword evidence="7" id="KW-0106">Calcium</keyword>
<keyword evidence="3" id="KW-0812">Transmembrane</keyword>
<feature type="region of interest" description="Disordered" evidence="18">
    <location>
        <begin position="398"/>
        <end position="539"/>
    </location>
</feature>
<feature type="chain" id="PRO_5034725861" description="Collectin-12" evidence="19">
    <location>
        <begin position="20"/>
        <end position="711"/>
    </location>
</feature>
<keyword evidence="8" id="KW-0735">Signal-anchor</keyword>
<dbReference type="InterPro" id="IPR016186">
    <property type="entry name" value="C-type_lectin-like/link_sf"/>
</dbReference>
<dbReference type="Pfam" id="PF01391">
    <property type="entry name" value="Collagen"/>
    <property type="match status" value="1"/>
</dbReference>
<evidence type="ECO:0000256" key="15">
    <source>
        <dbReference type="ARBA" id="ARBA00064704"/>
    </source>
</evidence>
<dbReference type="PROSITE" id="PS50041">
    <property type="entry name" value="C_TYPE_LECTIN_2"/>
    <property type="match status" value="1"/>
</dbReference>
<evidence type="ECO:0000256" key="5">
    <source>
        <dbReference type="ARBA" id="ARBA00022734"/>
    </source>
</evidence>
<dbReference type="GO" id="GO:0030246">
    <property type="term" value="F:carbohydrate binding"/>
    <property type="evidence" value="ECO:0007669"/>
    <property type="project" value="UniProtKB-KW"/>
</dbReference>
<evidence type="ECO:0000256" key="14">
    <source>
        <dbReference type="ARBA" id="ARBA00023170"/>
    </source>
</evidence>
<protein>
    <recommendedName>
        <fullName evidence="2">Collectin-12</fullName>
    </recommendedName>
    <alternativeName>
        <fullName evidence="16">Collectin placenta protein 1</fullName>
    </alternativeName>
</protein>